<evidence type="ECO:0000256" key="4">
    <source>
        <dbReference type="ARBA" id="ARBA00022840"/>
    </source>
</evidence>
<feature type="transmembrane region" description="Helical" evidence="7">
    <location>
        <begin position="128"/>
        <end position="147"/>
    </location>
</feature>
<keyword evidence="4 10" id="KW-0067">ATP-binding</keyword>
<dbReference type="PANTHER" id="PTHR24221:SF654">
    <property type="entry name" value="ATP-BINDING CASSETTE SUB-FAMILY B MEMBER 6"/>
    <property type="match status" value="1"/>
</dbReference>
<sequence length="541" mass="59371">MSLWKCIKRQRRLSLITLFWQIVGAGCTTMYGLGSANIVTNIVKLNLRAVILWLVVLELTNIVWGWQIVANETSMERWVQAMDQDIRQQIVVNLSRLPYADYHQQDQATYLSWVTNDINTINDYGFETLALVVSQGLTIVMSIGAIIQFHYSLIITIALLLAVMLTAPRVFTKKMNAAALKSSHSAEQLTKSFTDLFGGFDELMQLNRQKAAVKFTKGATTNFATSKIAQARTSGRMMGASNFISLTSQVIVMAHACALFFAKLVPVGAISGARYFSATIFANLTGLMANLVEMKTVEPIFAKYTQVTASPHISTTTAAPAQLAPATVSLEDVTFTYDDKPILQDFSYTFTAQQKYAIIGPSGVGKSTLLNLLAGRLIPTTGTVTLAGQDYQQLPAPQIREQIVYLSQQPHIFSATLGFNIMLDAPEDPERLQAALHFSGLDQMPQVFPAGVATEIIQSGQQLSGGQRERIALARGFYQQRKIWLVDEATASLDPQAATAIETALLQLSDVTLIVVSHHFANPDFITAVDGVLDFNQSQNI</sequence>
<feature type="transmembrane region" description="Helical" evidence="7">
    <location>
        <begin position="49"/>
        <end position="69"/>
    </location>
</feature>
<keyword evidence="11" id="KW-1185">Reference proteome</keyword>
<feature type="domain" description="ABC transporter" evidence="8">
    <location>
        <begin position="328"/>
        <end position="541"/>
    </location>
</feature>
<organism evidence="10 11">
    <name type="scientific">Lapidilactobacillus achengensis</name>
    <dbReference type="NCBI Taxonomy" id="2486000"/>
    <lineage>
        <taxon>Bacteria</taxon>
        <taxon>Bacillati</taxon>
        <taxon>Bacillota</taxon>
        <taxon>Bacilli</taxon>
        <taxon>Lactobacillales</taxon>
        <taxon>Lactobacillaceae</taxon>
        <taxon>Lapidilactobacillus</taxon>
    </lineage>
</organism>
<dbReference type="SUPFAM" id="SSF90123">
    <property type="entry name" value="ABC transporter transmembrane region"/>
    <property type="match status" value="1"/>
</dbReference>
<keyword evidence="6 7" id="KW-0472">Membrane</keyword>
<reference evidence="11" key="1">
    <citation type="journal article" date="2019" name="Int. J. Syst. Evol. Microbiol.">
        <title>The Global Catalogue of Microorganisms (GCM) 10K type strain sequencing project: providing services to taxonomists for standard genome sequencing and annotation.</title>
        <authorList>
            <consortium name="The Broad Institute Genomics Platform"/>
            <consortium name="The Broad Institute Genome Sequencing Center for Infectious Disease"/>
            <person name="Wu L."/>
            <person name="Ma J."/>
        </authorList>
    </citation>
    <scope>NUCLEOTIDE SEQUENCE [LARGE SCALE GENOMIC DNA]</scope>
    <source>
        <strain evidence="11">CCM 8897</strain>
    </source>
</reference>
<comment type="subcellular location">
    <subcellularLocation>
        <location evidence="1">Cell membrane</location>
        <topology evidence="1">Multi-pass membrane protein</topology>
    </subcellularLocation>
</comment>
<dbReference type="Gene3D" id="1.20.1560.10">
    <property type="entry name" value="ABC transporter type 1, transmembrane domain"/>
    <property type="match status" value="1"/>
</dbReference>
<dbReference type="Proteomes" id="UP001596310">
    <property type="component" value="Unassembled WGS sequence"/>
</dbReference>
<accession>A0ABW1UQB7</accession>
<dbReference type="InterPro" id="IPR039421">
    <property type="entry name" value="Type_1_exporter"/>
</dbReference>
<dbReference type="EMBL" id="JBHSSM010000015">
    <property type="protein sequence ID" value="MFC6315040.1"/>
    <property type="molecule type" value="Genomic_DNA"/>
</dbReference>
<keyword evidence="2 7" id="KW-0812">Transmembrane</keyword>
<dbReference type="SUPFAM" id="SSF52540">
    <property type="entry name" value="P-loop containing nucleoside triphosphate hydrolases"/>
    <property type="match status" value="1"/>
</dbReference>
<protein>
    <submittedName>
        <fullName evidence="10">ATP-binding cassette domain-containing protein</fullName>
    </submittedName>
</protein>
<evidence type="ECO:0000313" key="11">
    <source>
        <dbReference type="Proteomes" id="UP001596310"/>
    </source>
</evidence>
<evidence type="ECO:0000256" key="1">
    <source>
        <dbReference type="ARBA" id="ARBA00004651"/>
    </source>
</evidence>
<feature type="domain" description="ABC transmembrane type-1" evidence="9">
    <location>
        <begin position="75"/>
        <end position="296"/>
    </location>
</feature>
<feature type="transmembrane region" description="Helical" evidence="7">
    <location>
        <begin position="240"/>
        <end position="261"/>
    </location>
</feature>
<dbReference type="InterPro" id="IPR003439">
    <property type="entry name" value="ABC_transporter-like_ATP-bd"/>
</dbReference>
<evidence type="ECO:0000256" key="3">
    <source>
        <dbReference type="ARBA" id="ARBA00022741"/>
    </source>
</evidence>
<name>A0ABW1UQB7_9LACO</name>
<dbReference type="SMART" id="SM00382">
    <property type="entry name" value="AAA"/>
    <property type="match status" value="1"/>
</dbReference>
<evidence type="ECO:0000259" key="8">
    <source>
        <dbReference type="PROSITE" id="PS50893"/>
    </source>
</evidence>
<dbReference type="Gene3D" id="3.40.50.300">
    <property type="entry name" value="P-loop containing nucleotide triphosphate hydrolases"/>
    <property type="match status" value="1"/>
</dbReference>
<comment type="caution">
    <text evidence="10">The sequence shown here is derived from an EMBL/GenBank/DDBJ whole genome shotgun (WGS) entry which is preliminary data.</text>
</comment>
<dbReference type="InterPro" id="IPR003593">
    <property type="entry name" value="AAA+_ATPase"/>
</dbReference>
<evidence type="ECO:0000259" key="9">
    <source>
        <dbReference type="PROSITE" id="PS50929"/>
    </source>
</evidence>
<evidence type="ECO:0000256" key="2">
    <source>
        <dbReference type="ARBA" id="ARBA00022692"/>
    </source>
</evidence>
<evidence type="ECO:0000256" key="6">
    <source>
        <dbReference type="ARBA" id="ARBA00023136"/>
    </source>
</evidence>
<dbReference type="InterPro" id="IPR027417">
    <property type="entry name" value="P-loop_NTPase"/>
</dbReference>
<keyword evidence="3" id="KW-0547">Nucleotide-binding</keyword>
<evidence type="ECO:0000256" key="7">
    <source>
        <dbReference type="SAM" id="Phobius"/>
    </source>
</evidence>
<dbReference type="InterPro" id="IPR011527">
    <property type="entry name" value="ABC1_TM_dom"/>
</dbReference>
<dbReference type="GO" id="GO:0005524">
    <property type="term" value="F:ATP binding"/>
    <property type="evidence" value="ECO:0007669"/>
    <property type="project" value="UniProtKB-KW"/>
</dbReference>
<dbReference type="PROSITE" id="PS50893">
    <property type="entry name" value="ABC_TRANSPORTER_2"/>
    <property type="match status" value="1"/>
</dbReference>
<gene>
    <name evidence="10" type="ORF">ACFQHW_05575</name>
</gene>
<dbReference type="RefSeq" id="WP_125596007.1">
    <property type="nucleotide sequence ID" value="NZ_JBHSSM010000015.1"/>
</dbReference>
<dbReference type="Pfam" id="PF00664">
    <property type="entry name" value="ABC_membrane"/>
    <property type="match status" value="1"/>
</dbReference>
<proteinExistence type="predicted"/>
<evidence type="ECO:0000313" key="10">
    <source>
        <dbReference type="EMBL" id="MFC6315040.1"/>
    </source>
</evidence>
<feature type="transmembrane region" description="Helical" evidence="7">
    <location>
        <begin position="153"/>
        <end position="171"/>
    </location>
</feature>
<dbReference type="InterPro" id="IPR036640">
    <property type="entry name" value="ABC1_TM_sf"/>
</dbReference>
<evidence type="ECO:0000256" key="5">
    <source>
        <dbReference type="ARBA" id="ARBA00022989"/>
    </source>
</evidence>
<dbReference type="PROSITE" id="PS50929">
    <property type="entry name" value="ABC_TM1F"/>
    <property type="match status" value="1"/>
</dbReference>
<dbReference type="Pfam" id="PF00005">
    <property type="entry name" value="ABC_tran"/>
    <property type="match status" value="1"/>
</dbReference>
<dbReference type="PROSITE" id="PS51257">
    <property type="entry name" value="PROKAR_LIPOPROTEIN"/>
    <property type="match status" value="1"/>
</dbReference>
<dbReference type="PANTHER" id="PTHR24221">
    <property type="entry name" value="ATP-BINDING CASSETTE SUB-FAMILY B"/>
    <property type="match status" value="1"/>
</dbReference>
<keyword evidence="5 7" id="KW-1133">Transmembrane helix</keyword>